<protein>
    <submittedName>
        <fullName evidence="1">Uncharacterized protein</fullName>
    </submittedName>
</protein>
<dbReference type="Proteomes" id="UP001153076">
    <property type="component" value="Unassembled WGS sequence"/>
</dbReference>
<dbReference type="AlphaFoldDB" id="A0A9Q1K079"/>
<keyword evidence="2" id="KW-1185">Reference proteome</keyword>
<reference evidence="1" key="1">
    <citation type="submission" date="2022-04" db="EMBL/GenBank/DDBJ databases">
        <title>Carnegiea gigantea Genome sequencing and assembly v2.</title>
        <authorList>
            <person name="Copetti D."/>
            <person name="Sanderson M.J."/>
            <person name="Burquez A."/>
            <person name="Wojciechowski M.F."/>
        </authorList>
    </citation>
    <scope>NUCLEOTIDE SEQUENCE</scope>
    <source>
        <strain evidence="1">SGP5-SGP5p</strain>
        <tissue evidence="1">Aerial part</tissue>
    </source>
</reference>
<proteinExistence type="predicted"/>
<comment type="caution">
    <text evidence="1">The sequence shown here is derived from an EMBL/GenBank/DDBJ whole genome shotgun (WGS) entry which is preliminary data.</text>
</comment>
<organism evidence="1 2">
    <name type="scientific">Carnegiea gigantea</name>
    <dbReference type="NCBI Taxonomy" id="171969"/>
    <lineage>
        <taxon>Eukaryota</taxon>
        <taxon>Viridiplantae</taxon>
        <taxon>Streptophyta</taxon>
        <taxon>Embryophyta</taxon>
        <taxon>Tracheophyta</taxon>
        <taxon>Spermatophyta</taxon>
        <taxon>Magnoliopsida</taxon>
        <taxon>eudicotyledons</taxon>
        <taxon>Gunneridae</taxon>
        <taxon>Pentapetalae</taxon>
        <taxon>Caryophyllales</taxon>
        <taxon>Cactineae</taxon>
        <taxon>Cactaceae</taxon>
        <taxon>Cactoideae</taxon>
        <taxon>Echinocereeae</taxon>
        <taxon>Carnegiea</taxon>
    </lineage>
</organism>
<evidence type="ECO:0000313" key="2">
    <source>
        <dbReference type="Proteomes" id="UP001153076"/>
    </source>
</evidence>
<gene>
    <name evidence="1" type="ORF">Cgig2_000859</name>
</gene>
<dbReference type="EMBL" id="JAKOGI010000497">
    <property type="protein sequence ID" value="KAJ8434139.1"/>
    <property type="molecule type" value="Genomic_DNA"/>
</dbReference>
<sequence length="216" mass="24331">MLPRACAVLPPRPSQPQQQLAQLWHPQTPGVTTSPSLALHKTKESQVRTNRKIYIQEKCFVPIEKSLRISKPAATKKKSLAKYFSLGSQFIGSLSLDLLCFRSHPFWPSTTRAMNLGISDQLPLIPIGKVSPTRFAAYEEKVLFRIFNLGLFLDNRHETFLVTKAIPPKVPSLTRGPLDQMGLCKRVACVGKPTQLSHRYKRACIVPRRGQNLCRC</sequence>
<name>A0A9Q1K079_9CARY</name>
<accession>A0A9Q1K079</accession>
<evidence type="ECO:0000313" key="1">
    <source>
        <dbReference type="EMBL" id="KAJ8434139.1"/>
    </source>
</evidence>